<feature type="transmembrane region" description="Helical" evidence="8">
    <location>
        <begin position="113"/>
        <end position="134"/>
    </location>
</feature>
<dbReference type="PANTHER" id="PTHR30472:SF67">
    <property type="entry name" value="PERMEASE OF ABC TRANSPORTER-RELATED"/>
    <property type="match status" value="1"/>
</dbReference>
<dbReference type="GO" id="GO:0005886">
    <property type="term" value="C:plasma membrane"/>
    <property type="evidence" value="ECO:0007669"/>
    <property type="project" value="UniProtKB-SubCell"/>
</dbReference>
<evidence type="ECO:0000256" key="4">
    <source>
        <dbReference type="ARBA" id="ARBA00022475"/>
    </source>
</evidence>
<dbReference type="GeneID" id="94692283"/>
<evidence type="ECO:0000256" key="6">
    <source>
        <dbReference type="ARBA" id="ARBA00022989"/>
    </source>
</evidence>
<comment type="similarity">
    <text evidence="2">Belongs to the binding-protein-dependent transport system permease family. FecCD subfamily.</text>
</comment>
<feature type="transmembrane region" description="Helical" evidence="8">
    <location>
        <begin position="140"/>
        <end position="160"/>
    </location>
</feature>
<gene>
    <name evidence="9" type="ORF">SAMN05421547_10910</name>
</gene>
<dbReference type="InterPro" id="IPR000522">
    <property type="entry name" value="ABC_transptr_permease_BtuC"/>
</dbReference>
<dbReference type="Pfam" id="PF01032">
    <property type="entry name" value="FecCD"/>
    <property type="match status" value="1"/>
</dbReference>
<keyword evidence="3" id="KW-0813">Transport</keyword>
<feature type="transmembrane region" description="Helical" evidence="8">
    <location>
        <begin position="263"/>
        <end position="289"/>
    </location>
</feature>
<dbReference type="PANTHER" id="PTHR30472">
    <property type="entry name" value="FERRIC ENTEROBACTIN TRANSPORT SYSTEM PERMEASE PROTEIN"/>
    <property type="match status" value="1"/>
</dbReference>
<dbReference type="Proteomes" id="UP000183417">
    <property type="component" value="Unassembled WGS sequence"/>
</dbReference>
<accession>A0A1H3NK74</accession>
<organism evidence="9 10">
    <name type="scientific">Delftia lacustris</name>
    <dbReference type="NCBI Taxonomy" id="558537"/>
    <lineage>
        <taxon>Bacteria</taxon>
        <taxon>Pseudomonadati</taxon>
        <taxon>Pseudomonadota</taxon>
        <taxon>Betaproteobacteria</taxon>
        <taxon>Burkholderiales</taxon>
        <taxon>Comamonadaceae</taxon>
        <taxon>Delftia</taxon>
    </lineage>
</organism>
<feature type="transmembrane region" description="Helical" evidence="8">
    <location>
        <begin position="84"/>
        <end position="101"/>
    </location>
</feature>
<feature type="transmembrane region" description="Helical" evidence="8">
    <location>
        <begin position="172"/>
        <end position="192"/>
    </location>
</feature>
<evidence type="ECO:0000256" key="1">
    <source>
        <dbReference type="ARBA" id="ARBA00004651"/>
    </source>
</evidence>
<sequence length="361" mass="37531">MRPTDSRWPRRPGAARLWCLLLFAALLLVMTLAITWGPVDMPAGTVWRIAWSRLLQVLGMQPPPLEGITPQHQQIVWLIRMPRVLLAALVGAGLAVVGTIMQAMVRNPLADPYLLGVSSGASVGAVAVLAFGALASAGMYALTAGAFAGALAATVAVYLLARSQGRIHATRLILGGVAIGYVLAGVTSLITLSSGQRDLANALLTWTLGSLAGTQWEELGIPAAVLAAGMLWLGLQTRPLNALLAGDEAAATLGVDTARLRRALFLAVSLLTGTMVAVSGAIGFVGLIVPHAARMLVGTDHRRVLPVAALAGALLLVLVDLVARTAFAPMELPVGVITSLIGGPFFVWMLVRQPVQGGRGP</sequence>
<evidence type="ECO:0000256" key="8">
    <source>
        <dbReference type="SAM" id="Phobius"/>
    </source>
</evidence>
<feature type="transmembrane region" description="Helical" evidence="8">
    <location>
        <begin position="332"/>
        <end position="351"/>
    </location>
</feature>
<keyword evidence="4" id="KW-1003">Cell membrane</keyword>
<reference evidence="9 10" key="1">
    <citation type="submission" date="2016-10" db="EMBL/GenBank/DDBJ databases">
        <authorList>
            <person name="de Groot N.N."/>
        </authorList>
    </citation>
    <scope>NUCLEOTIDE SEQUENCE [LARGE SCALE GENOMIC DNA]</scope>
    <source>
        <strain evidence="9 10">LMG 24775</strain>
    </source>
</reference>
<evidence type="ECO:0000256" key="3">
    <source>
        <dbReference type="ARBA" id="ARBA00022448"/>
    </source>
</evidence>
<evidence type="ECO:0000256" key="7">
    <source>
        <dbReference type="ARBA" id="ARBA00023136"/>
    </source>
</evidence>
<evidence type="ECO:0000256" key="2">
    <source>
        <dbReference type="ARBA" id="ARBA00007935"/>
    </source>
</evidence>
<keyword evidence="7 8" id="KW-0472">Membrane</keyword>
<dbReference type="SUPFAM" id="SSF81345">
    <property type="entry name" value="ABC transporter involved in vitamin B12 uptake, BtuC"/>
    <property type="match status" value="1"/>
</dbReference>
<feature type="transmembrane region" description="Helical" evidence="8">
    <location>
        <begin position="219"/>
        <end position="235"/>
    </location>
</feature>
<name>A0A1H3NK74_9BURK</name>
<comment type="subcellular location">
    <subcellularLocation>
        <location evidence="1">Cell membrane</location>
        <topology evidence="1">Multi-pass membrane protein</topology>
    </subcellularLocation>
</comment>
<dbReference type="Gene3D" id="1.10.3470.10">
    <property type="entry name" value="ABC transporter involved in vitamin B12 uptake, BtuC"/>
    <property type="match status" value="1"/>
</dbReference>
<dbReference type="GO" id="GO:0022857">
    <property type="term" value="F:transmembrane transporter activity"/>
    <property type="evidence" value="ECO:0007669"/>
    <property type="project" value="InterPro"/>
</dbReference>
<dbReference type="FunFam" id="1.10.3470.10:FF:000001">
    <property type="entry name" value="Vitamin B12 ABC transporter permease BtuC"/>
    <property type="match status" value="1"/>
</dbReference>
<dbReference type="InterPro" id="IPR037294">
    <property type="entry name" value="ABC_BtuC-like"/>
</dbReference>
<dbReference type="GO" id="GO:0033214">
    <property type="term" value="P:siderophore-iron import into cell"/>
    <property type="evidence" value="ECO:0007669"/>
    <property type="project" value="TreeGrafter"/>
</dbReference>
<proteinExistence type="inferred from homology"/>
<protein>
    <submittedName>
        <fullName evidence="9">Iron complex transport system permease protein</fullName>
    </submittedName>
</protein>
<evidence type="ECO:0000313" key="10">
    <source>
        <dbReference type="Proteomes" id="UP000183417"/>
    </source>
</evidence>
<keyword evidence="6 8" id="KW-1133">Transmembrane helix</keyword>
<feature type="transmembrane region" description="Helical" evidence="8">
    <location>
        <begin position="304"/>
        <end position="323"/>
    </location>
</feature>
<dbReference type="EMBL" id="FNPE01000009">
    <property type="protein sequence ID" value="SDY89143.1"/>
    <property type="molecule type" value="Genomic_DNA"/>
</dbReference>
<dbReference type="AlphaFoldDB" id="A0A1H3NK74"/>
<keyword evidence="5 8" id="KW-0812">Transmembrane</keyword>
<evidence type="ECO:0000313" key="9">
    <source>
        <dbReference type="EMBL" id="SDY89143.1"/>
    </source>
</evidence>
<evidence type="ECO:0000256" key="5">
    <source>
        <dbReference type="ARBA" id="ARBA00022692"/>
    </source>
</evidence>
<dbReference type="RefSeq" id="WP_013802411.1">
    <property type="nucleotide sequence ID" value="NZ_CP141274.1"/>
</dbReference>
<dbReference type="CDD" id="cd06550">
    <property type="entry name" value="TM_ABC_iron-siderophores_like"/>
    <property type="match status" value="1"/>
</dbReference>